<gene>
    <name evidence="2" type="ORF">AVDCRST_MAG10-2270</name>
</gene>
<accession>A0A6J4IHP0</accession>
<proteinExistence type="predicted"/>
<dbReference type="GO" id="GO:0003700">
    <property type="term" value="F:DNA-binding transcription factor activity"/>
    <property type="evidence" value="ECO:0007669"/>
    <property type="project" value="InterPro"/>
</dbReference>
<reference evidence="2" key="1">
    <citation type="submission" date="2020-02" db="EMBL/GenBank/DDBJ databases">
        <authorList>
            <person name="Meier V. D."/>
        </authorList>
    </citation>
    <scope>NUCLEOTIDE SEQUENCE</scope>
    <source>
        <strain evidence="2">AVDCRST_MAG10</strain>
    </source>
</reference>
<dbReference type="InterPro" id="IPR000835">
    <property type="entry name" value="HTH_MarR-typ"/>
</dbReference>
<dbReference type="PANTHER" id="PTHR33164:SF99">
    <property type="entry name" value="MARR FAMILY REGULATORY PROTEIN"/>
    <property type="match status" value="1"/>
</dbReference>
<organism evidence="2">
    <name type="scientific">uncultured Acidimicrobiales bacterium</name>
    <dbReference type="NCBI Taxonomy" id="310071"/>
    <lineage>
        <taxon>Bacteria</taxon>
        <taxon>Bacillati</taxon>
        <taxon>Actinomycetota</taxon>
        <taxon>Acidimicrobiia</taxon>
        <taxon>Acidimicrobiales</taxon>
        <taxon>environmental samples</taxon>
    </lineage>
</organism>
<dbReference type="SUPFAM" id="SSF46785">
    <property type="entry name" value="Winged helix' DNA-binding domain"/>
    <property type="match status" value="1"/>
</dbReference>
<dbReference type="PROSITE" id="PS50995">
    <property type="entry name" value="HTH_MARR_2"/>
    <property type="match status" value="1"/>
</dbReference>
<protein>
    <recommendedName>
        <fullName evidence="1">HTH marR-type domain-containing protein</fullName>
    </recommendedName>
</protein>
<dbReference type="EMBL" id="CADCTB010000144">
    <property type="protein sequence ID" value="CAA9253079.1"/>
    <property type="molecule type" value="Genomic_DNA"/>
</dbReference>
<dbReference type="Pfam" id="PF12802">
    <property type="entry name" value="MarR_2"/>
    <property type="match status" value="1"/>
</dbReference>
<dbReference type="SMART" id="SM00347">
    <property type="entry name" value="HTH_MARR"/>
    <property type="match status" value="1"/>
</dbReference>
<dbReference type="PANTHER" id="PTHR33164">
    <property type="entry name" value="TRANSCRIPTIONAL REGULATOR, MARR FAMILY"/>
    <property type="match status" value="1"/>
</dbReference>
<dbReference type="Gene3D" id="1.10.10.10">
    <property type="entry name" value="Winged helix-like DNA-binding domain superfamily/Winged helix DNA-binding domain"/>
    <property type="match status" value="1"/>
</dbReference>
<evidence type="ECO:0000313" key="2">
    <source>
        <dbReference type="EMBL" id="CAA9253079.1"/>
    </source>
</evidence>
<dbReference type="InterPro" id="IPR039422">
    <property type="entry name" value="MarR/SlyA-like"/>
</dbReference>
<sequence length="147" mass="16183">MDGSLLRRHDHIGRDVLSIHADFQRRARAELRRRGHDLAPSLIALLPHLDETGTTVTVAARHAGISKQAVGKLVGELERLGYIERRPHPDDLRATLVVFTDRGAELLRDIVGTIDGIERVYAEAVGTSGLRELRSLLGELRTAVESG</sequence>
<dbReference type="GO" id="GO:0006950">
    <property type="term" value="P:response to stress"/>
    <property type="evidence" value="ECO:0007669"/>
    <property type="project" value="TreeGrafter"/>
</dbReference>
<dbReference type="InterPro" id="IPR036390">
    <property type="entry name" value="WH_DNA-bd_sf"/>
</dbReference>
<dbReference type="AlphaFoldDB" id="A0A6J4IHP0"/>
<dbReference type="InterPro" id="IPR036388">
    <property type="entry name" value="WH-like_DNA-bd_sf"/>
</dbReference>
<feature type="domain" description="HTH marR-type" evidence="1">
    <location>
        <begin position="9"/>
        <end position="142"/>
    </location>
</feature>
<name>A0A6J4IHP0_9ACTN</name>
<evidence type="ECO:0000259" key="1">
    <source>
        <dbReference type="PROSITE" id="PS50995"/>
    </source>
</evidence>